<gene>
    <name evidence="2" type="ORF">IAD50_03915</name>
</gene>
<dbReference type="GO" id="GO:0016787">
    <property type="term" value="F:hydrolase activity"/>
    <property type="evidence" value="ECO:0007669"/>
    <property type="project" value="UniProtKB-KW"/>
</dbReference>
<dbReference type="Gene3D" id="3.30.379.10">
    <property type="entry name" value="Chitobiase/beta-hexosaminidase domain 2-like"/>
    <property type="match status" value="1"/>
</dbReference>
<dbReference type="SUPFAM" id="SSF55545">
    <property type="entry name" value="beta-N-acetylhexosaminidase-like domain"/>
    <property type="match status" value="1"/>
</dbReference>
<sequence length="568" mass="64784">MHKITSIRIAGTDIGQYTILYASDSHPAEINAAKELQRYIYNSTGVLLSMSEDGTPGRENAPEICIGGTNRNEPETFDGQEEAFHIYYKAPRLYIAGGGARGTLYGVYAFLETYLGWRWFAPDTEKCVLSGTVEIPADCNLYCRPALEYRDVYWFSAFDTPWAVKMKLNASGDHRKLGPEYGGGIGYGGPRFVHTFSDFMPLSEYFQEHPEYYSLRGGARCGEYLYTQLCLTNPDVLRIITEKILAYMEVHPDTRIISVSQDDSYVGDSYCHCAECEKIHREEGSPMGSLLRFVNAIAETVKIRYPHLSIDTLAYQHTFEPPLHTVPRDNVIIRLCTWNPILSQKHIERRNIREALTRWKAVCNRIYIWDYTTNFSDYLATFPNFANLQPNVRLFADNHVKGIFAQGNYQSVSGEFGELRAYLLARLLWEPEMEPDAYYGHMDAFLEGYYGKGWRYIRNYIDYVQGIVSGSSVSNRGTPTEILPPERFDLKLAKSWWDQAEAMADSPQDRAHIGKSRLQLLHWELFRDGHTDEKDEKAQAFYALLKKHGITHLNEGAAVPVPSCGAEQ</sequence>
<comment type="caution">
    <text evidence="2">The sequence shown here is derived from an EMBL/GenBank/DDBJ whole genome shotgun (WGS) entry which is preliminary data.</text>
</comment>
<protein>
    <submittedName>
        <fullName evidence="2">DUF4838 domain-containing protein</fullName>
    </submittedName>
</protein>
<reference evidence="2" key="1">
    <citation type="submission" date="2020-10" db="EMBL/GenBank/DDBJ databases">
        <authorList>
            <person name="Gilroy R."/>
        </authorList>
    </citation>
    <scope>NUCLEOTIDE SEQUENCE</scope>
    <source>
        <strain evidence="2">CHK195-4489</strain>
    </source>
</reference>
<dbReference type="InterPro" id="IPR029018">
    <property type="entry name" value="Hex-like_dom2"/>
</dbReference>
<dbReference type="Proteomes" id="UP000824089">
    <property type="component" value="Unassembled WGS sequence"/>
</dbReference>
<name>A0A9D1I776_9CLOT</name>
<evidence type="ECO:0000313" key="2">
    <source>
        <dbReference type="EMBL" id="HIU29426.1"/>
    </source>
</evidence>
<reference evidence="2" key="2">
    <citation type="journal article" date="2021" name="PeerJ">
        <title>Extensive microbial diversity within the chicken gut microbiome revealed by metagenomics and culture.</title>
        <authorList>
            <person name="Gilroy R."/>
            <person name="Ravi A."/>
            <person name="Getino M."/>
            <person name="Pursley I."/>
            <person name="Horton D.L."/>
            <person name="Alikhan N.F."/>
            <person name="Baker D."/>
            <person name="Gharbi K."/>
            <person name="Hall N."/>
            <person name="Watson M."/>
            <person name="Adriaenssens E.M."/>
            <person name="Foster-Nyarko E."/>
            <person name="Jarju S."/>
            <person name="Secka A."/>
            <person name="Antonio M."/>
            <person name="Oren A."/>
            <person name="Chaudhuri R.R."/>
            <person name="La Ragione R."/>
            <person name="Hildebrand F."/>
            <person name="Pallen M.J."/>
        </authorList>
    </citation>
    <scope>NUCLEOTIDE SEQUENCE</scope>
    <source>
        <strain evidence="2">CHK195-4489</strain>
    </source>
</reference>
<evidence type="ECO:0000313" key="3">
    <source>
        <dbReference type="Proteomes" id="UP000824089"/>
    </source>
</evidence>
<dbReference type="AlphaFoldDB" id="A0A9D1I776"/>
<dbReference type="PANTHER" id="PTHR47406">
    <property type="entry name" value="COAGULATION FACTOR 5/8 TYPE, C-TERMINAL"/>
    <property type="match status" value="1"/>
</dbReference>
<accession>A0A9D1I776</accession>
<dbReference type="InterPro" id="IPR032287">
    <property type="entry name" value="DUF4838"/>
</dbReference>
<dbReference type="GO" id="GO:0005975">
    <property type="term" value="P:carbohydrate metabolic process"/>
    <property type="evidence" value="ECO:0007669"/>
    <property type="project" value="UniProtKB-ARBA"/>
</dbReference>
<evidence type="ECO:0000256" key="1">
    <source>
        <dbReference type="ARBA" id="ARBA00022801"/>
    </source>
</evidence>
<proteinExistence type="predicted"/>
<organism evidence="2 3">
    <name type="scientific">Candidatus Egerieisoma faecipullorum</name>
    <dbReference type="NCBI Taxonomy" id="2840963"/>
    <lineage>
        <taxon>Bacteria</taxon>
        <taxon>Bacillati</taxon>
        <taxon>Bacillota</taxon>
        <taxon>Clostridia</taxon>
        <taxon>Eubacteriales</taxon>
        <taxon>Clostridiaceae</taxon>
        <taxon>Clostridiaceae incertae sedis</taxon>
        <taxon>Candidatus Egerieisoma</taxon>
    </lineage>
</organism>
<keyword evidence="1" id="KW-0378">Hydrolase</keyword>
<dbReference type="Gene3D" id="3.20.20.80">
    <property type="entry name" value="Glycosidases"/>
    <property type="match status" value="1"/>
</dbReference>
<dbReference type="PANTHER" id="PTHR47406:SF2">
    <property type="entry name" value="ALPHA GLUCURONIDASE N-TERMINAL DOMAIN-CONTAINING PROTEIN"/>
    <property type="match status" value="1"/>
</dbReference>
<dbReference type="EMBL" id="DVMM01000078">
    <property type="protein sequence ID" value="HIU29426.1"/>
    <property type="molecule type" value="Genomic_DNA"/>
</dbReference>
<dbReference type="Pfam" id="PF16126">
    <property type="entry name" value="DUF4838"/>
    <property type="match status" value="1"/>
</dbReference>